<dbReference type="InterPro" id="IPR011333">
    <property type="entry name" value="SKP1/BTB/POZ_sf"/>
</dbReference>
<sequence>MFNISVCFIFLYLSGSIIGRNSSRQNYQCAPESVERIILNVGGIKYETYRSTLTAYPSTLLGTMFQERNRALLHPTNENEYFIDRDGKLFRYILQFYRRNKIIWPEPGSDYVSREELEEEFDYFQIPASQFSNDNENELSTQLTKASPITKLVSKKLDDFILVLQHSIIEVCATLSETNLQKFSTILTLTFSHENLISNGITSVILKPKNDHLAKMIMKSLLPFGKLGYFLLDQYGEEIGKHLHKNIPEVTWELNHKIYGPREKFYDIILNINYQFNRDVVLNNSSLNFKEEL</sequence>
<dbReference type="SUPFAM" id="SSF54695">
    <property type="entry name" value="POZ domain"/>
    <property type="match status" value="1"/>
</dbReference>
<organism evidence="3 4">
    <name type="scientific">Rhizophagus clarus</name>
    <dbReference type="NCBI Taxonomy" id="94130"/>
    <lineage>
        <taxon>Eukaryota</taxon>
        <taxon>Fungi</taxon>
        <taxon>Fungi incertae sedis</taxon>
        <taxon>Mucoromycota</taxon>
        <taxon>Glomeromycotina</taxon>
        <taxon>Glomeromycetes</taxon>
        <taxon>Glomerales</taxon>
        <taxon>Glomeraceae</taxon>
        <taxon>Rhizophagus</taxon>
    </lineage>
</organism>
<dbReference type="SMART" id="SM00225">
    <property type="entry name" value="BTB"/>
    <property type="match status" value="1"/>
</dbReference>
<dbReference type="AlphaFoldDB" id="A0A2Z6QKK2"/>
<dbReference type="InterPro" id="IPR003131">
    <property type="entry name" value="T1-type_BTB"/>
</dbReference>
<dbReference type="Gene3D" id="3.30.710.10">
    <property type="entry name" value="Potassium Channel Kv1.1, Chain A"/>
    <property type="match status" value="1"/>
</dbReference>
<feature type="domain" description="BTB" evidence="2">
    <location>
        <begin position="35"/>
        <end position="141"/>
    </location>
</feature>
<dbReference type="PANTHER" id="PTHR14499">
    <property type="entry name" value="POTASSIUM CHANNEL TETRAMERIZATION DOMAIN-CONTAINING"/>
    <property type="match status" value="1"/>
</dbReference>
<feature type="signal peptide" evidence="1">
    <location>
        <begin position="1"/>
        <end position="19"/>
    </location>
</feature>
<gene>
    <name evidence="3" type="ORF">RclHR1_01770015</name>
</gene>
<dbReference type="STRING" id="94130.A0A2Z6QKK2"/>
<evidence type="ECO:0000313" key="4">
    <source>
        <dbReference type="Proteomes" id="UP000247702"/>
    </source>
</evidence>
<proteinExistence type="predicted"/>
<keyword evidence="1" id="KW-0732">Signal</keyword>
<comment type="caution">
    <text evidence="3">The sequence shown here is derived from an EMBL/GenBank/DDBJ whole genome shotgun (WGS) entry which is preliminary data.</text>
</comment>
<dbReference type="Proteomes" id="UP000247702">
    <property type="component" value="Unassembled WGS sequence"/>
</dbReference>
<dbReference type="InterPro" id="IPR000210">
    <property type="entry name" value="BTB/POZ_dom"/>
</dbReference>
<name>A0A2Z6QKK2_9GLOM</name>
<protein>
    <recommendedName>
        <fullName evidence="2">BTB domain-containing protein</fullName>
    </recommendedName>
</protein>
<reference evidence="3 4" key="1">
    <citation type="submission" date="2017-11" db="EMBL/GenBank/DDBJ databases">
        <title>The genome of Rhizophagus clarus HR1 reveals common genetic basis of auxotrophy among arbuscular mycorrhizal fungi.</title>
        <authorList>
            <person name="Kobayashi Y."/>
        </authorList>
    </citation>
    <scope>NUCLEOTIDE SEQUENCE [LARGE SCALE GENOMIC DNA]</scope>
    <source>
        <strain evidence="3 4">HR1</strain>
    </source>
</reference>
<feature type="chain" id="PRO_5016439598" description="BTB domain-containing protein" evidence="1">
    <location>
        <begin position="20"/>
        <end position="293"/>
    </location>
</feature>
<dbReference type="GO" id="GO:0051260">
    <property type="term" value="P:protein homooligomerization"/>
    <property type="evidence" value="ECO:0007669"/>
    <property type="project" value="InterPro"/>
</dbReference>
<dbReference type="EMBL" id="BEXD01000857">
    <property type="protein sequence ID" value="GBB90667.1"/>
    <property type="molecule type" value="Genomic_DNA"/>
</dbReference>
<keyword evidence="4" id="KW-1185">Reference proteome</keyword>
<evidence type="ECO:0000256" key="1">
    <source>
        <dbReference type="SAM" id="SignalP"/>
    </source>
</evidence>
<accession>A0A2Z6QKK2</accession>
<dbReference type="PANTHER" id="PTHR14499:SF136">
    <property type="entry name" value="GH08630P"/>
    <property type="match status" value="1"/>
</dbReference>
<dbReference type="Pfam" id="PF02214">
    <property type="entry name" value="BTB_2"/>
    <property type="match status" value="1"/>
</dbReference>
<evidence type="ECO:0000259" key="2">
    <source>
        <dbReference type="SMART" id="SM00225"/>
    </source>
</evidence>
<evidence type="ECO:0000313" key="3">
    <source>
        <dbReference type="EMBL" id="GBB90667.1"/>
    </source>
</evidence>